<proteinExistence type="predicted"/>
<protein>
    <submittedName>
        <fullName evidence="1">Mobile element protein</fullName>
    </submittedName>
</protein>
<sequence length="62" mass="7289">MEKDRSYHKRSLAETETFRYKQLLSPKLTLRNYNAQVSEELPNVKAMNKVIGLGMLVQQQTY</sequence>
<gene>
    <name evidence="1" type="ORF">BTN49_0978</name>
</gene>
<evidence type="ECO:0000313" key="2">
    <source>
        <dbReference type="Proteomes" id="UP000219020"/>
    </source>
</evidence>
<accession>A0A2A5T5G2</accession>
<evidence type="ECO:0000313" key="1">
    <source>
        <dbReference type="EMBL" id="PCS23381.1"/>
    </source>
</evidence>
<comment type="caution">
    <text evidence="1">The sequence shown here is derived from an EMBL/GenBank/DDBJ whole genome shotgun (WGS) entry which is preliminary data.</text>
</comment>
<dbReference type="EMBL" id="NBYY01000010">
    <property type="protein sequence ID" value="PCS23381.1"/>
    <property type="molecule type" value="Genomic_DNA"/>
</dbReference>
<dbReference type="Proteomes" id="UP000219020">
    <property type="component" value="Unassembled WGS sequence"/>
</dbReference>
<organism evidence="1 2">
    <name type="scientific">Candidatus Enterovibrio escicola</name>
    <dbReference type="NCBI Taxonomy" id="1927127"/>
    <lineage>
        <taxon>Bacteria</taxon>
        <taxon>Pseudomonadati</taxon>
        <taxon>Pseudomonadota</taxon>
        <taxon>Gammaproteobacteria</taxon>
        <taxon>Vibrionales</taxon>
        <taxon>Vibrionaceae</taxon>
        <taxon>Enterovibrio</taxon>
    </lineage>
</organism>
<keyword evidence="2" id="KW-1185">Reference proteome</keyword>
<name>A0A2A5T5G2_9GAMM</name>
<reference evidence="2" key="1">
    <citation type="submission" date="2017-04" db="EMBL/GenBank/DDBJ databases">
        <title>Genome evolution of the luminous symbionts of deep sea anglerfish.</title>
        <authorList>
            <person name="Hendry T.A."/>
        </authorList>
    </citation>
    <scope>NUCLEOTIDE SEQUENCE [LARGE SCALE GENOMIC DNA]</scope>
</reference>
<dbReference type="AlphaFoldDB" id="A0A2A5T5G2"/>